<feature type="transmembrane region" description="Helical" evidence="1">
    <location>
        <begin position="130"/>
        <end position="151"/>
    </location>
</feature>
<dbReference type="AlphaFoldDB" id="A0A4Q0SUD0"/>
<evidence type="ECO:0000256" key="1">
    <source>
        <dbReference type="SAM" id="Phobius"/>
    </source>
</evidence>
<keyword evidence="3" id="KW-1185">Reference proteome</keyword>
<accession>A0A4Q0SUD0</accession>
<dbReference type="RefSeq" id="WP_128915489.1">
    <property type="nucleotide sequence ID" value="NZ_RDSM01000006.1"/>
</dbReference>
<feature type="transmembrane region" description="Helical" evidence="1">
    <location>
        <begin position="247"/>
        <end position="268"/>
    </location>
</feature>
<evidence type="ECO:0000313" key="2">
    <source>
        <dbReference type="EMBL" id="RXH53932.1"/>
    </source>
</evidence>
<evidence type="ECO:0000313" key="3">
    <source>
        <dbReference type="Proteomes" id="UP000289437"/>
    </source>
</evidence>
<reference evidence="3" key="2">
    <citation type="submission" date="2019-02" db="EMBL/GenBank/DDBJ databases">
        <title>Granulicella sibirica sp. nov., a psychrotolerant acidobacterium isolated from an organic soil layer in forested tundra, West Siberia.</title>
        <authorList>
            <person name="Oshkin I.Y."/>
            <person name="Kulichevskaya I.S."/>
            <person name="Rijpstra W.I.C."/>
            <person name="Sinninghe Damste J.S."/>
            <person name="Rakitin A.L."/>
            <person name="Ravin N.V."/>
            <person name="Dedysh S.N."/>
        </authorList>
    </citation>
    <scope>NUCLEOTIDE SEQUENCE [LARGE SCALE GENOMIC DNA]</scope>
    <source>
        <strain evidence="3">AF10</strain>
    </source>
</reference>
<dbReference type="Proteomes" id="UP000289437">
    <property type="component" value="Unassembled WGS sequence"/>
</dbReference>
<dbReference type="OrthoDB" id="122409at2"/>
<keyword evidence="1" id="KW-0472">Membrane</keyword>
<keyword evidence="1" id="KW-0812">Transmembrane</keyword>
<feature type="transmembrane region" description="Helical" evidence="1">
    <location>
        <begin position="75"/>
        <end position="96"/>
    </location>
</feature>
<reference evidence="2 3" key="1">
    <citation type="submission" date="2018-11" db="EMBL/GenBank/DDBJ databases">
        <authorList>
            <person name="Mardanov A.V."/>
            <person name="Ravin N.V."/>
            <person name="Dedysh S.N."/>
        </authorList>
    </citation>
    <scope>NUCLEOTIDE SEQUENCE [LARGE SCALE GENOMIC DNA]</scope>
    <source>
        <strain evidence="2 3">AF10</strain>
    </source>
</reference>
<proteinExistence type="predicted"/>
<comment type="caution">
    <text evidence="2">The sequence shown here is derived from an EMBL/GenBank/DDBJ whole genome shotgun (WGS) entry which is preliminary data.</text>
</comment>
<gene>
    <name evidence="2" type="ORF">GRAN_4901</name>
</gene>
<organism evidence="2 3">
    <name type="scientific">Granulicella sibirica</name>
    <dbReference type="NCBI Taxonomy" id="2479048"/>
    <lineage>
        <taxon>Bacteria</taxon>
        <taxon>Pseudomonadati</taxon>
        <taxon>Acidobacteriota</taxon>
        <taxon>Terriglobia</taxon>
        <taxon>Terriglobales</taxon>
        <taxon>Acidobacteriaceae</taxon>
        <taxon>Granulicella</taxon>
    </lineage>
</organism>
<sequence length="345" mass="38129">MSLSPHLFTAIALFSPMYLFIFIRRVQLRRAIRMQELQGDKETRPFTPGRTTSSSRLLHRFTLPERAYLSAQRNLLLWVYGVMAYASFVVLASSLLPGNVDRYGLQQSLPERVWYSYLTAYGSASTYLRIFSFIAAIVAIFGFVTSGPAFLRTRPVSLRFLFWGRVGGIYVALLFGIATGALGSFLTLLVVHGPVWKHLFDAARDVAPNSQHLPAAVHLNGLPGTMYMTVEESHHLMLSLQTSALRLGLALITGSAVVFSFIVAAFALPPRLFGTAALRSFILIIAVIGVQVAAILSPRLARVTCTLFLSTQLGHPPPYLGFVFTIALSFMFLVLAQQAAKRREL</sequence>
<dbReference type="EMBL" id="RDSM01000006">
    <property type="protein sequence ID" value="RXH53932.1"/>
    <property type="molecule type" value="Genomic_DNA"/>
</dbReference>
<name>A0A4Q0SUD0_9BACT</name>
<feature type="transmembrane region" description="Helical" evidence="1">
    <location>
        <begin position="6"/>
        <end position="23"/>
    </location>
</feature>
<keyword evidence="1" id="KW-1133">Transmembrane helix</keyword>
<feature type="transmembrane region" description="Helical" evidence="1">
    <location>
        <begin position="163"/>
        <end position="191"/>
    </location>
</feature>
<protein>
    <submittedName>
        <fullName evidence="2">Uncharacterized protein</fullName>
    </submittedName>
</protein>
<feature type="transmembrane region" description="Helical" evidence="1">
    <location>
        <begin position="280"/>
        <end position="298"/>
    </location>
</feature>
<feature type="transmembrane region" description="Helical" evidence="1">
    <location>
        <begin position="318"/>
        <end position="336"/>
    </location>
</feature>